<evidence type="ECO:0000313" key="3">
    <source>
        <dbReference type="Proteomes" id="UP000578531"/>
    </source>
</evidence>
<name>A0A8H6FYY0_9LECA</name>
<proteinExistence type="predicted"/>
<organism evidence="2 3">
    <name type="scientific">Letharia columbiana</name>
    <dbReference type="NCBI Taxonomy" id="112416"/>
    <lineage>
        <taxon>Eukaryota</taxon>
        <taxon>Fungi</taxon>
        <taxon>Dikarya</taxon>
        <taxon>Ascomycota</taxon>
        <taxon>Pezizomycotina</taxon>
        <taxon>Lecanoromycetes</taxon>
        <taxon>OSLEUM clade</taxon>
        <taxon>Lecanoromycetidae</taxon>
        <taxon>Lecanorales</taxon>
        <taxon>Lecanorineae</taxon>
        <taxon>Parmeliaceae</taxon>
        <taxon>Letharia</taxon>
    </lineage>
</organism>
<feature type="compositionally biased region" description="Acidic residues" evidence="1">
    <location>
        <begin position="145"/>
        <end position="163"/>
    </location>
</feature>
<protein>
    <submittedName>
        <fullName evidence="2">Uncharacterized protein</fullName>
    </submittedName>
</protein>
<evidence type="ECO:0000313" key="2">
    <source>
        <dbReference type="EMBL" id="KAF6237332.1"/>
    </source>
</evidence>
<feature type="region of interest" description="Disordered" evidence="1">
    <location>
        <begin position="141"/>
        <end position="163"/>
    </location>
</feature>
<evidence type="ECO:0000256" key="1">
    <source>
        <dbReference type="SAM" id="MobiDB-lite"/>
    </source>
</evidence>
<gene>
    <name evidence="2" type="ORF">HO173_004802</name>
</gene>
<dbReference type="RefSeq" id="XP_037166660.1">
    <property type="nucleotide sequence ID" value="XM_037306722.1"/>
</dbReference>
<dbReference type="EMBL" id="JACCJC010000015">
    <property type="protein sequence ID" value="KAF6237332.1"/>
    <property type="molecule type" value="Genomic_DNA"/>
</dbReference>
<dbReference type="Proteomes" id="UP000578531">
    <property type="component" value="Unassembled WGS sequence"/>
</dbReference>
<accession>A0A8H6FYY0</accession>
<feature type="compositionally biased region" description="Basic and acidic residues" evidence="1">
    <location>
        <begin position="7"/>
        <end position="47"/>
    </location>
</feature>
<keyword evidence="3" id="KW-1185">Reference proteome</keyword>
<feature type="region of interest" description="Disordered" evidence="1">
    <location>
        <begin position="1"/>
        <end position="63"/>
    </location>
</feature>
<sequence>MRKGKGKEKEGDNEARAGKRETEPVSNDNEHWTKDLALRLKEGEAKSQGHKGGSENAKAESSTMDEDQIALVHALCCDNVPFKDLKQLLGVPEGAVGLSELVEVVIDAEKLKAEKLNTQEIPGQTRFQASDEKFEVYDPDRWEAPAEENNVDETSDDEEAPVPEPFDYIEEWVSDRPKPAPSVLTSGPRFVRALKDSKGGSKPYFRSGDILRVISKVRRKGLNDQSFDLLPLKPPGEAGRVLIRDFEPADQGAVDAVGREASTEKEKDSFRCAMEWED</sequence>
<dbReference type="GeneID" id="59286466"/>
<comment type="caution">
    <text evidence="2">The sequence shown here is derived from an EMBL/GenBank/DDBJ whole genome shotgun (WGS) entry which is preliminary data.</text>
</comment>
<dbReference type="AlphaFoldDB" id="A0A8H6FYY0"/>
<reference evidence="2 3" key="1">
    <citation type="journal article" date="2020" name="Genomics">
        <title>Complete, high-quality genomes from long-read metagenomic sequencing of two wolf lichen thalli reveals enigmatic genome architecture.</title>
        <authorList>
            <person name="McKenzie S.K."/>
            <person name="Walston R.F."/>
            <person name="Allen J.L."/>
        </authorList>
    </citation>
    <scope>NUCLEOTIDE SEQUENCE [LARGE SCALE GENOMIC DNA]</scope>
    <source>
        <strain evidence="2">WasteWater2</strain>
    </source>
</reference>